<proteinExistence type="predicted"/>
<dbReference type="Proteomes" id="UP001178507">
    <property type="component" value="Unassembled WGS sequence"/>
</dbReference>
<gene>
    <name evidence="3" type="ORF">EVOR1521_LOCUS21853</name>
</gene>
<dbReference type="EMBL" id="CAUJNA010003283">
    <property type="protein sequence ID" value="CAJ1397941.1"/>
    <property type="molecule type" value="Genomic_DNA"/>
</dbReference>
<sequence>MAFCTHVVTAMGRAKEADQAFAFGTFLRRRGLDLDTFFCNNWLQAASASGGRWEAPLGVLLEMMHVGPPPDVASFGLAVSACAKATQWRRALALCEMLPSAGLRPNVVICGAAVAACEQQWERAVHLLQAMQGAEVVPNVVCFSAAISACQKGKAWPSGLALLAEMRQELLAPDLIAYSSGISSLASCTQWQRALHLLREMEAAGLRPNAHCYNAAADALAKPQTWAKALQLLEAMAHSSCPPGREAFTSALRALRTRWQVSLALWAEMRRSCEADVVAAGALLASVASLVATAPLEKLLQVLQEMTSEILRPDAVSLAACLDACERRAHARSGRELMRRLEGEGG</sequence>
<evidence type="ECO:0000313" key="4">
    <source>
        <dbReference type="Proteomes" id="UP001178507"/>
    </source>
</evidence>
<evidence type="ECO:0000256" key="2">
    <source>
        <dbReference type="PROSITE-ProRule" id="PRU00708"/>
    </source>
</evidence>
<dbReference type="PROSITE" id="PS51375">
    <property type="entry name" value="PPR"/>
    <property type="match status" value="3"/>
</dbReference>
<organism evidence="3 4">
    <name type="scientific">Effrenium voratum</name>
    <dbReference type="NCBI Taxonomy" id="2562239"/>
    <lineage>
        <taxon>Eukaryota</taxon>
        <taxon>Sar</taxon>
        <taxon>Alveolata</taxon>
        <taxon>Dinophyceae</taxon>
        <taxon>Suessiales</taxon>
        <taxon>Symbiodiniaceae</taxon>
        <taxon>Effrenium</taxon>
    </lineage>
</organism>
<keyword evidence="4" id="KW-1185">Reference proteome</keyword>
<dbReference type="Gene3D" id="1.25.40.10">
    <property type="entry name" value="Tetratricopeptide repeat domain"/>
    <property type="match status" value="3"/>
</dbReference>
<name>A0AA36NC25_9DINO</name>
<feature type="repeat" description="PPR" evidence="2">
    <location>
        <begin position="209"/>
        <end position="243"/>
    </location>
</feature>
<dbReference type="AlphaFoldDB" id="A0AA36NC25"/>
<evidence type="ECO:0000256" key="1">
    <source>
        <dbReference type="ARBA" id="ARBA00022737"/>
    </source>
</evidence>
<feature type="repeat" description="PPR" evidence="2">
    <location>
        <begin position="71"/>
        <end position="105"/>
    </location>
</feature>
<evidence type="ECO:0008006" key="5">
    <source>
        <dbReference type="Google" id="ProtNLM"/>
    </source>
</evidence>
<dbReference type="InterPro" id="IPR011990">
    <property type="entry name" value="TPR-like_helical_dom_sf"/>
</dbReference>
<dbReference type="PANTHER" id="PTHR47447">
    <property type="entry name" value="OS03G0856100 PROTEIN"/>
    <property type="match status" value="1"/>
</dbReference>
<reference evidence="3" key="1">
    <citation type="submission" date="2023-08" db="EMBL/GenBank/DDBJ databases">
        <authorList>
            <person name="Chen Y."/>
            <person name="Shah S."/>
            <person name="Dougan E. K."/>
            <person name="Thang M."/>
            <person name="Chan C."/>
        </authorList>
    </citation>
    <scope>NUCLEOTIDE SEQUENCE</scope>
</reference>
<keyword evidence="1" id="KW-0677">Repeat</keyword>
<evidence type="ECO:0000313" key="3">
    <source>
        <dbReference type="EMBL" id="CAJ1397941.1"/>
    </source>
</evidence>
<dbReference type="PANTHER" id="PTHR47447:SF17">
    <property type="entry name" value="OS12G0638900 PROTEIN"/>
    <property type="match status" value="1"/>
</dbReference>
<feature type="repeat" description="PPR" evidence="2">
    <location>
        <begin position="174"/>
        <end position="208"/>
    </location>
</feature>
<accession>A0AA36NC25</accession>
<dbReference type="InterPro" id="IPR002885">
    <property type="entry name" value="PPR_rpt"/>
</dbReference>
<protein>
    <recommendedName>
        <fullName evidence="5">Pentatricopeptide repeat-containing protein, chloroplastic</fullName>
    </recommendedName>
</protein>
<comment type="caution">
    <text evidence="3">The sequence shown here is derived from an EMBL/GenBank/DDBJ whole genome shotgun (WGS) entry which is preliminary data.</text>
</comment>